<dbReference type="Proteomes" id="UP000204391">
    <property type="component" value="Chromosome"/>
</dbReference>
<dbReference type="OrthoDB" id="9811589at2"/>
<keyword evidence="2" id="KW-1185">Reference proteome</keyword>
<dbReference type="RefSeq" id="WP_089532226.1">
    <property type="nucleotide sequence ID" value="NZ_CP022437.1"/>
</dbReference>
<sequence>MAKTKHSSDCVRWIHGDALNLPPLKVDIVTMTANVAQVFQIDEEWKETLLAIRDVLRPCERLVFETRKPESQAWLKWDKQNS</sequence>
<dbReference type="EMBL" id="CP022437">
    <property type="protein sequence ID" value="ASN05376.1"/>
    <property type="molecule type" value="Genomic_DNA"/>
</dbReference>
<dbReference type="AlphaFoldDB" id="A0A221MCH4"/>
<reference evidence="1 2" key="1">
    <citation type="journal article" date="2003" name="Int. J. Syst. Evol. Microbiol.">
        <title>Virgibacillus carmonensis sp. nov., Virgibacillus necropolis sp. nov. and Virgibacillus picturae sp. nov., three novel species isolated from deteriorated mural paintings, transfer of the species of the genus salibacillus to Virgibacillus, as Virgibacillus marismortui comb. nov. and Virgibacillus salexigens comb. nov., and emended description of the genus Virgibacillus.</title>
        <authorList>
            <person name="Heyrman J."/>
            <person name="Logan N.A."/>
            <person name="Busse H.J."/>
            <person name="Balcaen A."/>
            <person name="Lebbe L."/>
            <person name="Rodriguez-Diaz M."/>
            <person name="Swings J."/>
            <person name="De Vos P."/>
        </authorList>
    </citation>
    <scope>NUCLEOTIDE SEQUENCE [LARGE SCALE GENOMIC DNA]</scope>
    <source>
        <strain evidence="1 2">LMG 19488</strain>
    </source>
</reference>
<name>A0A221MCH4_9BACI</name>
<protein>
    <recommendedName>
        <fullName evidence="3">Methyltransferase type 11 domain-containing protein</fullName>
    </recommendedName>
</protein>
<organism evidence="1 2">
    <name type="scientific">Virgibacillus necropolis</name>
    <dbReference type="NCBI Taxonomy" id="163877"/>
    <lineage>
        <taxon>Bacteria</taxon>
        <taxon>Bacillati</taxon>
        <taxon>Bacillota</taxon>
        <taxon>Bacilli</taxon>
        <taxon>Bacillales</taxon>
        <taxon>Bacillaceae</taxon>
        <taxon>Virgibacillus</taxon>
    </lineage>
</organism>
<evidence type="ECO:0000313" key="1">
    <source>
        <dbReference type="EMBL" id="ASN05376.1"/>
    </source>
</evidence>
<gene>
    <name evidence="1" type="ORF">CFK40_10300</name>
</gene>
<evidence type="ECO:0000313" key="2">
    <source>
        <dbReference type="Proteomes" id="UP000204391"/>
    </source>
</evidence>
<dbReference type="SUPFAM" id="SSF53335">
    <property type="entry name" value="S-adenosyl-L-methionine-dependent methyltransferases"/>
    <property type="match status" value="1"/>
</dbReference>
<evidence type="ECO:0008006" key="3">
    <source>
        <dbReference type="Google" id="ProtNLM"/>
    </source>
</evidence>
<dbReference type="KEGG" id="vne:CFK40_10300"/>
<accession>A0A221MCH4</accession>
<proteinExistence type="predicted"/>
<dbReference type="InterPro" id="IPR029063">
    <property type="entry name" value="SAM-dependent_MTases_sf"/>
</dbReference>
<dbReference type="Gene3D" id="3.40.50.150">
    <property type="entry name" value="Vaccinia Virus protein VP39"/>
    <property type="match status" value="1"/>
</dbReference>